<proteinExistence type="inferred from homology"/>
<dbReference type="PANTHER" id="PTHR46383">
    <property type="entry name" value="ASPARTATE AMINOTRANSFERASE"/>
    <property type="match status" value="1"/>
</dbReference>
<dbReference type="EC" id="2.6.1.-" evidence="6"/>
<evidence type="ECO:0000256" key="5">
    <source>
        <dbReference type="ARBA" id="ARBA00022898"/>
    </source>
</evidence>
<keyword evidence="5" id="KW-0663">Pyridoxal phosphate</keyword>
<evidence type="ECO:0000313" key="8">
    <source>
        <dbReference type="EMBL" id="MCX2974759.1"/>
    </source>
</evidence>
<dbReference type="EMBL" id="SHNP01000005">
    <property type="protein sequence ID" value="MCX2974759.1"/>
    <property type="molecule type" value="Genomic_DNA"/>
</dbReference>
<gene>
    <name evidence="8" type="ORF">EYC87_14295</name>
</gene>
<dbReference type="Pfam" id="PF00155">
    <property type="entry name" value="Aminotran_1_2"/>
    <property type="match status" value="1"/>
</dbReference>
<keyword evidence="4 6" id="KW-0808">Transferase</keyword>
<sequence length="397" mass="43615">MQFPRRYAQRVAEIEPFRVVEVLQRATALQAQGRDIVHLAAGEPDFATAAPIVEAGRASLARGETYYTGAAGIPELRRAISDFYASEYNLDIAPSRIMVTPGASGALLLISALLMNPGDGMLMADPGYPCNRHFLRLVEGRGQLVPVDADTRYQLNSRLIETHWQPNTVGVMAASPANPTGTVLSMDELSDLSRAVKARRGYLVVDEIYHGLGFDAATPSVLSVDPDAFVINSFSKYFGMTGWRLGWLVAPEDAVAEMEKLAQNLFISMSTMAQYAALAGFEPATRAILDERRDTFRQRRDYLLPALQELGFGVPCAPQGAFYIYADASRFTSDSQAFCMNLLEQHGVAVTPGLDFGHHRAREHLRFSYTTSMERLEIAVERLAKVVGPDGLRAFGE</sequence>
<comment type="caution">
    <text evidence="8">The sequence shown here is derived from an EMBL/GenBank/DDBJ whole genome shotgun (WGS) entry which is preliminary data.</text>
</comment>
<dbReference type="InterPro" id="IPR004838">
    <property type="entry name" value="NHTrfase_class1_PyrdxlP-BS"/>
</dbReference>
<evidence type="ECO:0000313" key="9">
    <source>
        <dbReference type="Proteomes" id="UP001143307"/>
    </source>
</evidence>
<reference evidence="8" key="1">
    <citation type="submission" date="2019-02" db="EMBL/GenBank/DDBJ databases">
        <authorList>
            <person name="Li S.-H."/>
        </authorList>
    </citation>
    <scope>NUCLEOTIDE SEQUENCE</scope>
    <source>
        <strain evidence="8">IMCC8485</strain>
    </source>
</reference>
<dbReference type="PROSITE" id="PS00105">
    <property type="entry name" value="AA_TRANSFER_CLASS_1"/>
    <property type="match status" value="1"/>
</dbReference>
<dbReference type="SUPFAM" id="SSF53383">
    <property type="entry name" value="PLP-dependent transferases"/>
    <property type="match status" value="1"/>
</dbReference>
<protein>
    <recommendedName>
        <fullName evidence="6">Aminotransferase</fullName>
        <ecNumber evidence="6">2.6.1.-</ecNumber>
    </recommendedName>
</protein>
<evidence type="ECO:0000256" key="4">
    <source>
        <dbReference type="ARBA" id="ARBA00022679"/>
    </source>
</evidence>
<dbReference type="InterPro" id="IPR004839">
    <property type="entry name" value="Aminotransferase_I/II_large"/>
</dbReference>
<evidence type="ECO:0000256" key="2">
    <source>
        <dbReference type="ARBA" id="ARBA00007441"/>
    </source>
</evidence>
<dbReference type="PANTHER" id="PTHR46383:SF2">
    <property type="entry name" value="AMINOTRANSFERASE"/>
    <property type="match status" value="1"/>
</dbReference>
<dbReference type="Gene3D" id="3.40.640.10">
    <property type="entry name" value="Type I PLP-dependent aspartate aminotransferase-like (Major domain)"/>
    <property type="match status" value="1"/>
</dbReference>
<dbReference type="CDD" id="cd00609">
    <property type="entry name" value="AAT_like"/>
    <property type="match status" value="1"/>
</dbReference>
<dbReference type="InterPro" id="IPR015424">
    <property type="entry name" value="PyrdxlP-dep_Trfase"/>
</dbReference>
<feature type="domain" description="Aminotransferase class I/classII large" evidence="7">
    <location>
        <begin position="35"/>
        <end position="383"/>
    </location>
</feature>
<dbReference type="InterPro" id="IPR050596">
    <property type="entry name" value="AspAT/PAT-like"/>
</dbReference>
<dbReference type="InterPro" id="IPR015421">
    <property type="entry name" value="PyrdxlP-dep_Trfase_major"/>
</dbReference>
<dbReference type="NCBIfam" id="NF006514">
    <property type="entry name" value="PRK08960.1"/>
    <property type="match status" value="1"/>
</dbReference>
<evidence type="ECO:0000256" key="6">
    <source>
        <dbReference type="RuleBase" id="RU000481"/>
    </source>
</evidence>
<comment type="cofactor">
    <cofactor evidence="1 6">
        <name>pyridoxal 5'-phosphate</name>
        <dbReference type="ChEBI" id="CHEBI:597326"/>
    </cofactor>
</comment>
<accession>A0ABT3SZQ5</accession>
<evidence type="ECO:0000259" key="7">
    <source>
        <dbReference type="Pfam" id="PF00155"/>
    </source>
</evidence>
<dbReference type="NCBIfam" id="NF005601">
    <property type="entry name" value="PRK07337.1"/>
    <property type="match status" value="1"/>
</dbReference>
<dbReference type="Proteomes" id="UP001143307">
    <property type="component" value="Unassembled WGS sequence"/>
</dbReference>
<comment type="similarity">
    <text evidence="2 6">Belongs to the class-I pyridoxal-phosphate-dependent aminotransferase family.</text>
</comment>
<evidence type="ECO:0000256" key="3">
    <source>
        <dbReference type="ARBA" id="ARBA00022576"/>
    </source>
</evidence>
<evidence type="ECO:0000256" key="1">
    <source>
        <dbReference type="ARBA" id="ARBA00001933"/>
    </source>
</evidence>
<name>A0ABT3SZQ5_9GAMM</name>
<keyword evidence="9" id="KW-1185">Reference proteome</keyword>
<dbReference type="GO" id="GO:0008483">
    <property type="term" value="F:transaminase activity"/>
    <property type="evidence" value="ECO:0007669"/>
    <property type="project" value="UniProtKB-KW"/>
</dbReference>
<keyword evidence="3 6" id="KW-0032">Aminotransferase</keyword>
<organism evidence="8 9">
    <name type="scientific">Candidatus Seongchinamella marina</name>
    <dbReference type="NCBI Taxonomy" id="2518990"/>
    <lineage>
        <taxon>Bacteria</taxon>
        <taxon>Pseudomonadati</taxon>
        <taxon>Pseudomonadota</taxon>
        <taxon>Gammaproteobacteria</taxon>
        <taxon>Cellvibrionales</taxon>
        <taxon>Halieaceae</taxon>
        <taxon>Seongchinamella</taxon>
    </lineage>
</organism>